<dbReference type="Proteomes" id="UP000738349">
    <property type="component" value="Unassembled WGS sequence"/>
</dbReference>
<dbReference type="GO" id="GO:0004843">
    <property type="term" value="F:cysteine-type deubiquitinase activity"/>
    <property type="evidence" value="ECO:0007669"/>
    <property type="project" value="UniProtKB-EC"/>
</dbReference>
<evidence type="ECO:0000259" key="8">
    <source>
        <dbReference type="Pfam" id="PF12340"/>
    </source>
</evidence>
<evidence type="ECO:0000256" key="5">
    <source>
        <dbReference type="ARBA" id="ARBA00022801"/>
    </source>
</evidence>
<evidence type="ECO:0000256" key="1">
    <source>
        <dbReference type="ARBA" id="ARBA00000707"/>
    </source>
</evidence>
<keyword evidence="12" id="KW-1185">Reference proteome</keyword>
<feature type="domain" description="DUF6606" evidence="10">
    <location>
        <begin position="15"/>
        <end position="283"/>
    </location>
</feature>
<dbReference type="InterPro" id="IPR022099">
    <property type="entry name" value="DUF3638"/>
</dbReference>
<evidence type="ECO:0000259" key="9">
    <source>
        <dbReference type="Pfam" id="PF12359"/>
    </source>
</evidence>
<evidence type="ECO:0000256" key="4">
    <source>
        <dbReference type="ARBA" id="ARBA00022786"/>
    </source>
</evidence>
<name>A0A9P9D4C2_9HYPO</name>
<dbReference type="InterPro" id="IPR046541">
    <property type="entry name" value="DUF6606"/>
</dbReference>
<dbReference type="Pfam" id="PF12359">
    <property type="entry name" value="DUF3645"/>
    <property type="match status" value="1"/>
</dbReference>
<feature type="region of interest" description="Disordered" evidence="7">
    <location>
        <begin position="3118"/>
        <end position="3145"/>
    </location>
</feature>
<evidence type="ECO:0000256" key="7">
    <source>
        <dbReference type="SAM" id="MobiDB-lite"/>
    </source>
</evidence>
<keyword evidence="3" id="KW-0645">Protease</keyword>
<keyword evidence="4" id="KW-0833">Ubl conjugation pathway</keyword>
<keyword evidence="6" id="KW-0788">Thiol protease</keyword>
<evidence type="ECO:0000256" key="6">
    <source>
        <dbReference type="ARBA" id="ARBA00022807"/>
    </source>
</evidence>
<dbReference type="EMBL" id="JAGMUV010000038">
    <property type="protein sequence ID" value="KAH7112374.1"/>
    <property type="molecule type" value="Genomic_DNA"/>
</dbReference>
<dbReference type="InterPro" id="IPR022105">
    <property type="entry name" value="DUF3645"/>
</dbReference>
<evidence type="ECO:0000256" key="2">
    <source>
        <dbReference type="ARBA" id="ARBA00012759"/>
    </source>
</evidence>
<dbReference type="PANTHER" id="PTHR13367:SF34">
    <property type="match status" value="1"/>
</dbReference>
<dbReference type="Pfam" id="PF20255">
    <property type="entry name" value="DUF6606"/>
    <property type="match status" value="1"/>
</dbReference>
<keyword evidence="5" id="KW-0378">Hydrolase</keyword>
<comment type="catalytic activity">
    <reaction evidence="1">
        <text>Thiol-dependent hydrolysis of ester, thioester, amide, peptide and isopeptide bonds formed by the C-terminal Gly of ubiquitin (a 76-residue protein attached to proteins as an intracellular targeting signal).</text>
        <dbReference type="EC" id="3.4.19.12"/>
    </reaction>
</comment>
<protein>
    <recommendedName>
        <fullName evidence="2">ubiquitinyl hydrolase 1</fullName>
        <ecNumber evidence="2">3.4.19.12</ecNumber>
    </recommendedName>
</protein>
<gene>
    <name evidence="11" type="ORF">EDB81DRAFT_894012</name>
</gene>
<dbReference type="GO" id="GO:0006508">
    <property type="term" value="P:proteolysis"/>
    <property type="evidence" value="ECO:0007669"/>
    <property type="project" value="UniProtKB-KW"/>
</dbReference>
<feature type="domain" description="DUF3645" evidence="9">
    <location>
        <begin position="2366"/>
        <end position="2401"/>
    </location>
</feature>
<organism evidence="11 12">
    <name type="scientific">Dactylonectria macrodidyma</name>
    <dbReference type="NCBI Taxonomy" id="307937"/>
    <lineage>
        <taxon>Eukaryota</taxon>
        <taxon>Fungi</taxon>
        <taxon>Dikarya</taxon>
        <taxon>Ascomycota</taxon>
        <taxon>Pezizomycotina</taxon>
        <taxon>Sordariomycetes</taxon>
        <taxon>Hypocreomycetidae</taxon>
        <taxon>Hypocreales</taxon>
        <taxon>Nectriaceae</taxon>
        <taxon>Dactylonectria</taxon>
    </lineage>
</organism>
<dbReference type="EC" id="3.4.19.12" evidence="2"/>
<proteinExistence type="predicted"/>
<sequence>MAHQLLSPKEVLYAVHHVFLPPKLPQSGDDLKAMVHDTKLVALVSDALQAFGLLIDPCSQGFVHIANCAIRRLRRILDDEGFLIQDELLRSFSDLLQHGGFIPVPVKSQNAAIIISQQGDCIIFEFFELSPRNEAAMSTKGRLRRCFPASSVSVTKETFNDLGCSSMLAHTIAKMSHQEVSEMKPKVVKARDQHIEERDTASPDLVTDFLATVVSAMGQTTKTSCIWKNTREEVLWNDAALPWRRSPIWLFVRVALQLIFSRLHPRRLLYKEFMVVLMARILRIARDHSLDCDMLYCMTAKMSRRLIKLGRVTKRPWLQIAEEAALGARNHIQGCWNDIQCQADSRVVMPRMSSLIFEDSKHIYAAKLDLFIGQVHYRQNIGERALFAPPSVSFNLRQENLPYIQSSSSDEEIFFHLFALEDWVSSSLDAWLESHITEEETCYHLFCSMRLYHRTAMQYYSQSPESLSIMLLTVLEMWVACDKSACKHHSLLSKYDPEVPHELLQSLILPFKDQMERLSQIETYIQARRDGAMPTNPPIFSSFGHPRCFAVQYFGTSSDHHRLFERIESEAEQEREHKKSEFHRVRQEYVRLMKLHNQTDCTYDNAIDYTTGVTTRIHHRFCQSCTYRTSAQSLTIFVHEWPLSSDKFHAQSTVFELQVPKPFNDWRCATIYVLLDVLGSTYDTSNASKIDWTLDRYLPLFHIPRTRRLILGSTTKPNRGTHRQGKAISTATEDSVLVRNGLRYQYYDVEANSIVSSMQVTDEIPGRCTYKLSKQSASLQTFLHRPFHTPNGLSPNHVISKQADCPDHLSLEEFKAMASLPVGHRIQWLNILTQLHMPSVDFRNLDTAFILLQISRQAGPPSGQSVYRASHEQLRDGTFVEKCLQGLSDALDRSKGSWESCHAVAGFISVATRLLSLAPSSSLSAQCLNFLGKCRALVYGWMLLLQDKTQQSEEDEQRLDFLDRTFQLAHICAASFDVDEHHLWRLLAEPSEACILIETSITIQTTMQSALRSLDGFHGTLTQRWRRLMYRTYPILHHQITHKRSQCLDLAIQKTWSAYVSGDGWEPFSTTVDYWLTTNTKPSGSANSLPVQFNILTAELLVGGLPLCRLPGEYEKHTSYKTLFGRTVIEVMPADVHGMRFSSKKAYRGHTVFFGMSSLDPTEIAVVAFKNGQALDLVPAKLFSDLLPRHFSESYTHWYNHLSGTIEFRPKSDPWTASSTNWTMKRATIRWTLQREGQSLASPRSSLAKDICRILAPLEDEANIHIMLINSSSEGVETELPRLQLRFFQSWKSQKLYSRQYRGMFVDSDQSIGTLVGLKSKLVLRDKEENRKVLLPDGQVSWTSANAHVQITVRHGSSKKVHAYDIDGILGRLIDNGSLESKLTLSYLHALTSYCLPDQLTGKTGTEQALCILGSAAVRSFDCLTQKNLDILKAIAGLSPIRTYYPRHERAMENVQWDDEVSFLSQDEALARTVGSILQQADSTKFFYLDSYVESRGFRGGSELLACRQSIRASTFRVSGFGAENHTPEFDTMYEARDLSMHSDRSMPILEISKMVLESRQTLHLPVSPDFVEQLWALFSSVERTQGSTSFLSPKDIGYDAQWLGDTSPLLRKYWCQFHHTLRYIPQQFNRFQVMMWLASMAYSKDSNPQAMQTLAAFVTIPSIRAIHIPNVDSFLIGNRTRRATLQKITKARLTPFHMCPESNLSCRLGEATWELHQRQSREFRKNQDAACDAFVDFIDRQWVCETPYAPEGGDFATYIKWRDALQDIREHWRDWYHGHLFHGYLDDTCAALQRCPIKPVAALPKEEGNKVAPQARQLRSFINEQDLFQLCTASLPLDQENHLGLCRPKTLEVDEGHQLTELVESLRKRASRRHEHNYVRDLERSLASLSTLNLSHSMPQTRKPIREILRKHLVQRQAHADKVYQSLESAVGFNNDFVTNTSATPQRSIDEIARELMAPRVSQTFFLQQLARERWKLLSPEWKRSIVDYGLALAKLQRAARMLHVCGNETDLLKELLNPGHTNWDPLEYPESLLLEVESGIMIREIQEEIASQMRDPPKDANAVMQLNMGEGKSSVIIPAIAAHLADGTKLVRVVVAKPQAKELLRMLVSKLGGLLNHRVYHMPFSRTLKLSTSDAKSIDRLCKECMERGGVMLVQPEHILSFKLMGIESHGSGKEDLGRILLNTQHLFNMSSRDLVDESDENFSVKFELVYTMGTQRPIELSPERWMLIQRLLGIVAKVAGAIQRQLPASIELSHQIAGRFPRTRILRSDAKELLLNKVAQEVCTVGLSGFPVGRQPKAIREAVFHYITDADLSATQADLVEGNRLIFTQSMKSTLFLLRGLIAGGILEFVLGHKRWRVDYGLDPNRNPKTKLAVPFRAKDNPTPRSEFSHPDVVIVLTSLSYYYGGLADDDLFLSFDHLLKSDQADIEYQEWVRDAPKLPRSFHNLAGVNMKDRFQAVSQVFPHLRMAKSVVDYFLAHIVFPKEMKEFPQRLSASGWDIGQKKVYPITGFSGTIDTHHLLPLEVEYLDLEKQRYTNALVLEHLLRPVNTVEYLVRPKDGASDAETLLRVVTSMERPVQVILDVGAQILELTNIQIAERWLKMLQVGQEKEAVVFFNDHDELCVIDRKGHVEQVHTSPYSRHLDVCLVFLGQAHTRGTDLNLPDHYRAAVTLGANLTKDRLVQACMRMRKLGKGHSVVFCVPEEIKSKIHALLGTPRGAVISVSDVLMWAFSGTQRDLCRSMPLWAMQGARFERHRTIWAEATSCEGIYMTAKQAHEFLEDEAQSLETRYGPTSRISGGLDQVSPLQNLHGNPNLASIRKRCEEFHTMHFKASMLQEEQERELSPEVEAERQLERPHPAVPWPHRLHEHILSFLATGIVPNKSPAFINAFRALNNTSAAEHLDVSQFPSDILVTSDYSKTVVLEGHQPRADSYQRPIQWILTSNRGGHGVEQLVIISPYEAQELMPQMKTSKHVFLHVYAPRPSLAFLPLDELKLYTVPHLGADWRLPRHLRLQLNLFAGQLYFDSFNDYRETCELMSLAWEPAEEGMTVEADGFIAREPNDPRARFRQSPVAFLKVLLTKIRRHCGEIDKTHWGKILGGEILREADMGDGVRNILTRGSGPRLQPEIQNLAPESPETDSSRQ</sequence>
<evidence type="ECO:0000313" key="11">
    <source>
        <dbReference type="EMBL" id="KAH7112374.1"/>
    </source>
</evidence>
<dbReference type="Pfam" id="PF12340">
    <property type="entry name" value="DUF3638"/>
    <property type="match status" value="1"/>
</dbReference>
<feature type="domain" description="DUF3638" evidence="8">
    <location>
        <begin position="2022"/>
        <end position="2245"/>
    </location>
</feature>
<reference evidence="11" key="1">
    <citation type="journal article" date="2021" name="Nat. Commun.">
        <title>Genetic determinants of endophytism in the Arabidopsis root mycobiome.</title>
        <authorList>
            <person name="Mesny F."/>
            <person name="Miyauchi S."/>
            <person name="Thiergart T."/>
            <person name="Pickel B."/>
            <person name="Atanasova L."/>
            <person name="Karlsson M."/>
            <person name="Huettel B."/>
            <person name="Barry K.W."/>
            <person name="Haridas S."/>
            <person name="Chen C."/>
            <person name="Bauer D."/>
            <person name="Andreopoulos W."/>
            <person name="Pangilinan J."/>
            <person name="LaButti K."/>
            <person name="Riley R."/>
            <person name="Lipzen A."/>
            <person name="Clum A."/>
            <person name="Drula E."/>
            <person name="Henrissat B."/>
            <person name="Kohler A."/>
            <person name="Grigoriev I.V."/>
            <person name="Martin F.M."/>
            <person name="Hacquard S."/>
        </authorList>
    </citation>
    <scope>NUCLEOTIDE SEQUENCE</scope>
    <source>
        <strain evidence="11">MPI-CAGE-AT-0147</strain>
    </source>
</reference>
<comment type="caution">
    <text evidence="11">The sequence shown here is derived from an EMBL/GenBank/DDBJ whole genome shotgun (WGS) entry which is preliminary data.</text>
</comment>
<accession>A0A9P9D4C2</accession>
<evidence type="ECO:0000259" key="10">
    <source>
        <dbReference type="Pfam" id="PF20255"/>
    </source>
</evidence>
<dbReference type="PANTHER" id="PTHR13367">
    <property type="entry name" value="UBIQUITIN THIOESTERASE"/>
    <property type="match status" value="1"/>
</dbReference>
<dbReference type="InterPro" id="IPR051346">
    <property type="entry name" value="OTU_Deubiquitinase"/>
</dbReference>
<dbReference type="OrthoDB" id="3182339at2759"/>
<evidence type="ECO:0000256" key="3">
    <source>
        <dbReference type="ARBA" id="ARBA00022670"/>
    </source>
</evidence>
<evidence type="ECO:0000313" key="12">
    <source>
        <dbReference type="Proteomes" id="UP000738349"/>
    </source>
</evidence>